<sequence>HAESWPKCGSTPAEAKSLGCKFDILSFAWQLPACYDEKIMDEFLAEKDWVFYREPNGTSPVSRDVALQRELDLFVTQEYRRTHCMYTWRQMHRAFTIQKHIDSHLNDYYHTLHCHHVMLGEQIPADAVGAVGTVKYPAC</sequence>
<keyword evidence="2" id="KW-1185">Reference proteome</keyword>
<dbReference type="AlphaFoldDB" id="M2UAM7"/>
<protein>
    <submittedName>
        <fullName evidence="1">Uncharacterized protein</fullName>
    </submittedName>
</protein>
<dbReference type="PANTHER" id="PTHR35896">
    <property type="entry name" value="IG-LIKE DOMAIN-CONTAINING PROTEIN"/>
    <property type="match status" value="1"/>
</dbReference>
<dbReference type="OMA" id="MHRAFTI"/>
<dbReference type="InterPro" id="IPR053008">
    <property type="entry name" value="Phomopsin_biosynth_assoc"/>
</dbReference>
<dbReference type="HOGENOM" id="CLU_066042_6_2_1"/>
<dbReference type="STRING" id="701091.M2UAM7"/>
<dbReference type="Proteomes" id="UP000016936">
    <property type="component" value="Unassembled WGS sequence"/>
</dbReference>
<organism evidence="1 2">
    <name type="scientific">Cochliobolus heterostrophus (strain C5 / ATCC 48332 / race O)</name>
    <name type="common">Southern corn leaf blight fungus</name>
    <name type="synonym">Bipolaris maydis</name>
    <dbReference type="NCBI Taxonomy" id="701091"/>
    <lineage>
        <taxon>Eukaryota</taxon>
        <taxon>Fungi</taxon>
        <taxon>Dikarya</taxon>
        <taxon>Ascomycota</taxon>
        <taxon>Pezizomycotina</taxon>
        <taxon>Dothideomycetes</taxon>
        <taxon>Pleosporomycetidae</taxon>
        <taxon>Pleosporales</taxon>
        <taxon>Pleosporineae</taxon>
        <taxon>Pleosporaceae</taxon>
        <taxon>Bipolaris</taxon>
    </lineage>
</organism>
<dbReference type="OrthoDB" id="3501153at2759"/>
<name>M2UAM7_COCH5</name>
<dbReference type="EMBL" id="KB445578">
    <property type="protein sequence ID" value="EMD90756.1"/>
    <property type="molecule type" value="Genomic_DNA"/>
</dbReference>
<dbReference type="PANTHER" id="PTHR35896:SF3">
    <property type="entry name" value="MAJOR FACILITATOR SUPERFAMILY TRANSPORTER"/>
    <property type="match status" value="1"/>
</dbReference>
<gene>
    <name evidence="1" type="ORF">COCHEDRAFT_1054453</name>
</gene>
<accession>M2UAM7</accession>
<reference evidence="2" key="2">
    <citation type="journal article" date="2013" name="PLoS Genet.">
        <title>Comparative genome structure, secondary metabolite, and effector coding capacity across Cochliobolus pathogens.</title>
        <authorList>
            <person name="Condon B.J."/>
            <person name="Leng Y."/>
            <person name="Wu D."/>
            <person name="Bushley K.E."/>
            <person name="Ohm R.A."/>
            <person name="Otillar R."/>
            <person name="Martin J."/>
            <person name="Schackwitz W."/>
            <person name="Grimwood J."/>
            <person name="MohdZainudin N."/>
            <person name="Xue C."/>
            <person name="Wang R."/>
            <person name="Manning V.A."/>
            <person name="Dhillon B."/>
            <person name="Tu Z.J."/>
            <person name="Steffenson B.J."/>
            <person name="Salamov A."/>
            <person name="Sun H."/>
            <person name="Lowry S."/>
            <person name="LaButti K."/>
            <person name="Han J."/>
            <person name="Copeland A."/>
            <person name="Lindquist E."/>
            <person name="Barry K."/>
            <person name="Schmutz J."/>
            <person name="Baker S.E."/>
            <person name="Ciuffetti L.M."/>
            <person name="Grigoriev I.V."/>
            <person name="Zhong S."/>
            <person name="Turgeon B.G."/>
        </authorList>
    </citation>
    <scope>NUCLEOTIDE SEQUENCE [LARGE SCALE GENOMIC DNA]</scope>
    <source>
        <strain evidence="2">C5 / ATCC 48332 / race O</strain>
    </source>
</reference>
<reference evidence="1 2" key="1">
    <citation type="journal article" date="2012" name="PLoS Pathog.">
        <title>Diverse lifestyles and strategies of plant pathogenesis encoded in the genomes of eighteen Dothideomycetes fungi.</title>
        <authorList>
            <person name="Ohm R.A."/>
            <person name="Feau N."/>
            <person name="Henrissat B."/>
            <person name="Schoch C.L."/>
            <person name="Horwitz B.A."/>
            <person name="Barry K.W."/>
            <person name="Condon B.J."/>
            <person name="Copeland A.C."/>
            <person name="Dhillon B."/>
            <person name="Glaser F."/>
            <person name="Hesse C.N."/>
            <person name="Kosti I."/>
            <person name="LaButti K."/>
            <person name="Lindquist E.A."/>
            <person name="Lucas S."/>
            <person name="Salamov A.A."/>
            <person name="Bradshaw R.E."/>
            <person name="Ciuffetti L."/>
            <person name="Hamelin R.C."/>
            <person name="Kema G.H.J."/>
            <person name="Lawrence C."/>
            <person name="Scott J.A."/>
            <person name="Spatafora J.W."/>
            <person name="Turgeon B.G."/>
            <person name="de Wit P.J.G.M."/>
            <person name="Zhong S."/>
            <person name="Goodwin S.B."/>
            <person name="Grigoriev I.V."/>
        </authorList>
    </citation>
    <scope>NUCLEOTIDE SEQUENCE [LARGE SCALE GENOMIC DNA]</scope>
    <source>
        <strain evidence="2">C5 / ATCC 48332 / race O</strain>
    </source>
</reference>
<feature type="non-terminal residue" evidence="1">
    <location>
        <position position="1"/>
    </location>
</feature>
<evidence type="ECO:0000313" key="1">
    <source>
        <dbReference type="EMBL" id="EMD90756.1"/>
    </source>
</evidence>
<proteinExistence type="predicted"/>
<evidence type="ECO:0000313" key="2">
    <source>
        <dbReference type="Proteomes" id="UP000016936"/>
    </source>
</evidence>
<feature type="non-terminal residue" evidence="1">
    <location>
        <position position="139"/>
    </location>
</feature>